<dbReference type="WBParaSite" id="MCU_011294-RA">
    <property type="protein sequence ID" value="MCU_011294-RA"/>
    <property type="gene ID" value="MCU_011294"/>
</dbReference>
<reference evidence="1" key="1">
    <citation type="submission" date="2019-11" db="UniProtKB">
        <authorList>
            <consortium name="WormBaseParasite"/>
        </authorList>
    </citation>
    <scope>IDENTIFICATION</scope>
</reference>
<evidence type="ECO:0000313" key="1">
    <source>
        <dbReference type="WBParaSite" id="MCU_011294-RA"/>
    </source>
</evidence>
<proteinExistence type="predicted"/>
<organism evidence="1">
    <name type="scientific">Mesocestoides corti</name>
    <name type="common">Flatworm</name>
    <dbReference type="NCBI Taxonomy" id="53468"/>
    <lineage>
        <taxon>Eukaryota</taxon>
        <taxon>Metazoa</taxon>
        <taxon>Spiralia</taxon>
        <taxon>Lophotrochozoa</taxon>
        <taxon>Platyhelminthes</taxon>
        <taxon>Cestoda</taxon>
        <taxon>Eucestoda</taxon>
        <taxon>Cyclophyllidea</taxon>
        <taxon>Mesocestoididae</taxon>
        <taxon>Mesocestoides</taxon>
    </lineage>
</organism>
<name>A0A5K3FSN6_MESCO</name>
<dbReference type="AlphaFoldDB" id="A0A5K3FSN6"/>
<sequence>MSSQTTVEYPKPSIKETGRAEEALLANHKTEPFVTRRSSESFKLAASLIIYCFPCVSASDWLHIFLAYHSNAETEN</sequence>
<protein>
    <submittedName>
        <fullName evidence="1">Uncharacterized protein</fullName>
    </submittedName>
</protein>
<accession>A0A5K3FSN6</accession>